<keyword evidence="5" id="KW-1185">Reference proteome</keyword>
<dbReference type="SUPFAM" id="SSF49299">
    <property type="entry name" value="PKD domain"/>
    <property type="match status" value="1"/>
</dbReference>
<dbReference type="Proteomes" id="UP000310639">
    <property type="component" value="Chromosome"/>
</dbReference>
<keyword evidence="1" id="KW-0378">Hydrolase</keyword>
<dbReference type="GO" id="GO:0016787">
    <property type="term" value="F:hydrolase activity"/>
    <property type="evidence" value="ECO:0007669"/>
    <property type="project" value="UniProtKB-KW"/>
</dbReference>
<dbReference type="Gene3D" id="2.60.40.10">
    <property type="entry name" value="Immunoglobulins"/>
    <property type="match status" value="1"/>
</dbReference>
<dbReference type="KEGG" id="nft:FBF37_03780"/>
<dbReference type="SMART" id="SM00327">
    <property type="entry name" value="VWA"/>
    <property type="match status" value="1"/>
</dbReference>
<dbReference type="OrthoDB" id="9804511at2"/>
<dbReference type="PANTHER" id="PTHR47763:SF1">
    <property type="entry name" value="DUF659 DOMAIN-CONTAINING PROTEIN"/>
    <property type="match status" value="1"/>
</dbReference>
<dbReference type="PROSITE" id="PS50234">
    <property type="entry name" value="VWFA"/>
    <property type="match status" value="1"/>
</dbReference>
<evidence type="ECO:0000313" key="4">
    <source>
        <dbReference type="EMBL" id="QCT42549.1"/>
    </source>
</evidence>
<feature type="domain" description="VWFA" evidence="3">
    <location>
        <begin position="303"/>
        <end position="483"/>
    </location>
</feature>
<dbReference type="InterPro" id="IPR022409">
    <property type="entry name" value="PKD/Chitinase_dom"/>
</dbReference>
<dbReference type="InterPro" id="IPR029058">
    <property type="entry name" value="AB_hydrolase_fold"/>
</dbReference>
<evidence type="ECO:0000259" key="3">
    <source>
        <dbReference type="PROSITE" id="PS50234"/>
    </source>
</evidence>
<dbReference type="CDD" id="cd00198">
    <property type="entry name" value="vWFA"/>
    <property type="match status" value="1"/>
</dbReference>
<feature type="signal peptide" evidence="2">
    <location>
        <begin position="1"/>
        <end position="26"/>
    </location>
</feature>
<dbReference type="EMBL" id="CP040004">
    <property type="protein sequence ID" value="QCT42549.1"/>
    <property type="molecule type" value="Genomic_DNA"/>
</dbReference>
<feature type="chain" id="PRO_5020700616" evidence="2">
    <location>
        <begin position="27"/>
        <end position="718"/>
    </location>
</feature>
<dbReference type="Gene3D" id="3.40.50.1820">
    <property type="entry name" value="alpha/beta hydrolase"/>
    <property type="match status" value="1"/>
</dbReference>
<dbReference type="InterPro" id="IPR052969">
    <property type="entry name" value="Thr-specific_kinase-like"/>
</dbReference>
<dbReference type="InterPro" id="IPR002035">
    <property type="entry name" value="VWF_A"/>
</dbReference>
<dbReference type="AlphaFoldDB" id="A0A4P9A412"/>
<protein>
    <submittedName>
        <fullName evidence="4">VWA domain-containing protein</fullName>
    </submittedName>
</protein>
<name>A0A4P9A412_9BACT</name>
<accession>A0A4P9A412</accession>
<dbReference type="RefSeq" id="WP_138079620.1">
    <property type="nucleotide sequence ID" value="NZ_CP040004.1"/>
</dbReference>
<dbReference type="SMART" id="SM01110">
    <property type="entry name" value="Cutinase"/>
    <property type="match status" value="1"/>
</dbReference>
<dbReference type="InterPro" id="IPR035986">
    <property type="entry name" value="PKD_dom_sf"/>
</dbReference>
<evidence type="ECO:0000256" key="2">
    <source>
        <dbReference type="SAM" id="SignalP"/>
    </source>
</evidence>
<dbReference type="CDD" id="cd00146">
    <property type="entry name" value="PKD"/>
    <property type="match status" value="1"/>
</dbReference>
<dbReference type="GO" id="GO:0005737">
    <property type="term" value="C:cytoplasm"/>
    <property type="evidence" value="ECO:0007669"/>
    <property type="project" value="TreeGrafter"/>
</dbReference>
<dbReference type="InterPro" id="IPR000675">
    <property type="entry name" value="Cutinase/axe"/>
</dbReference>
<evidence type="ECO:0000256" key="1">
    <source>
        <dbReference type="ARBA" id="ARBA00022801"/>
    </source>
</evidence>
<gene>
    <name evidence="4" type="ORF">FBF37_03780</name>
</gene>
<evidence type="ECO:0000313" key="5">
    <source>
        <dbReference type="Proteomes" id="UP000310639"/>
    </source>
</evidence>
<dbReference type="InterPro" id="IPR036465">
    <property type="entry name" value="vWFA_dom_sf"/>
</dbReference>
<dbReference type="InterPro" id="IPR000601">
    <property type="entry name" value="PKD_dom"/>
</dbReference>
<dbReference type="SUPFAM" id="SSF53474">
    <property type="entry name" value="alpha/beta-Hydrolases"/>
    <property type="match status" value="1"/>
</dbReference>
<dbReference type="SUPFAM" id="SSF53300">
    <property type="entry name" value="vWA-like"/>
    <property type="match status" value="1"/>
</dbReference>
<dbReference type="PANTHER" id="PTHR47763">
    <property type="entry name" value="ALPHA-PROTEIN KINASE VWKA"/>
    <property type="match status" value="1"/>
</dbReference>
<dbReference type="Pfam" id="PF18911">
    <property type="entry name" value="PKD_4"/>
    <property type="match status" value="1"/>
</dbReference>
<dbReference type="InterPro" id="IPR013783">
    <property type="entry name" value="Ig-like_fold"/>
</dbReference>
<dbReference type="Pfam" id="PF01083">
    <property type="entry name" value="Cutinase"/>
    <property type="match status" value="1"/>
</dbReference>
<reference evidence="4 5" key="1">
    <citation type="submission" date="2019-04" db="EMBL/GenBank/DDBJ databases">
        <title>Saccharibacteria TM7 genomes.</title>
        <authorList>
            <person name="Bor B."/>
            <person name="He X."/>
            <person name="Chen T."/>
            <person name="Dewhirst F.E."/>
        </authorList>
    </citation>
    <scope>NUCLEOTIDE SEQUENCE [LARGE SCALE GENOMIC DNA]</scope>
    <source>
        <strain evidence="4 5">BB001</strain>
    </source>
</reference>
<dbReference type="SMART" id="SM00089">
    <property type="entry name" value="PKD"/>
    <property type="match status" value="1"/>
</dbReference>
<dbReference type="Gene3D" id="3.40.50.410">
    <property type="entry name" value="von Willebrand factor, type A domain"/>
    <property type="match status" value="1"/>
</dbReference>
<keyword evidence="2" id="KW-0732">Signal</keyword>
<proteinExistence type="predicted"/>
<dbReference type="GO" id="GO:0004674">
    <property type="term" value="F:protein serine/threonine kinase activity"/>
    <property type="evidence" value="ECO:0007669"/>
    <property type="project" value="TreeGrafter"/>
</dbReference>
<sequence length="718" mass="78593">MKKRAVISYTLVAAIIVNLVAFNVNAAAENVNNKCTLVTGIFARGSGQEVGQDKGEAARFRSQLLSRIGDKSKFNFYELGSESYGGNQYPAVNVSDLMNGNAIGAKMSGGMKHDYGKSVNQGVAELNTYLTARHRKCPKEFFILGGYSQGAQVVGQTLPGISSDIKQKIVFTMLFGDPKLYLPEGEGILPPACFKKKLSTYRREIANCFVDNGALGARKPFLPDEDNVKTGLWCLGHDYVCGSSKFAWDTDGHGKYANTNGPIDDGVFEAAIRLNKAIQSTPQDGPIINDKRSNNNMGTTGTDVVFVLDTTGSMRPYIDQMKTFIRNYSSKIKEMNGRVGLVVYRDAGDEYTAKKLSDLQSDTTDLLTKLDSISVDGGGDTPEAALHASMVAMNEMKWQKGATKAIILLTDAGYHEPDRVDGSTVAAVAKRSLEIDPVNVYPVVEHHLVNSYADVAKQTSGQVVVSGGENDTIGALTKALTKIKNRPNAKLKIGEYYAEVGQEITFDASDSYVVDGSITKYEWDFNGDGKIDQTTTSPVTSHVYNEKFDGVMQVRISASNDTVSNISAPVKVGIKPNLPVGPGAPQVSAKIIERNGNKATIRLNWQPVDELSSRWLIRLDDNNLGWAVGEQRQLDITDVDISTTRTITVTGMKADGYVGRSKTIQIDNKTPTPQTEDPTVKQCPYRIKLGPITIACRYQKITFGKWSFYWMVWYIIRV</sequence>
<organism evidence="4 5">
    <name type="scientific">Candidatus Nanosynbacter featherlites</name>
    <dbReference type="NCBI Taxonomy" id="2572088"/>
    <lineage>
        <taxon>Bacteria</taxon>
        <taxon>Candidatus Saccharimonadota</taxon>
        <taxon>Candidatus Saccharimonadia</taxon>
        <taxon>Candidatus Nanosynbacterales</taxon>
        <taxon>Candidatus Nanosynbacteraceae</taxon>
        <taxon>Candidatus Nanosynbacter</taxon>
    </lineage>
</organism>
<dbReference type="Pfam" id="PF00092">
    <property type="entry name" value="VWA"/>
    <property type="match status" value="1"/>
</dbReference>